<accession>A0A8S3ERT8</accession>
<gene>
    <name evidence="2" type="ORF">GIL414_LOCUS61749</name>
</gene>
<protein>
    <submittedName>
        <fullName evidence="2">Uncharacterized protein</fullName>
    </submittedName>
</protein>
<feature type="non-terminal residue" evidence="2">
    <location>
        <position position="1"/>
    </location>
</feature>
<organism evidence="2 3">
    <name type="scientific">Rotaria magnacalcarata</name>
    <dbReference type="NCBI Taxonomy" id="392030"/>
    <lineage>
        <taxon>Eukaryota</taxon>
        <taxon>Metazoa</taxon>
        <taxon>Spiralia</taxon>
        <taxon>Gnathifera</taxon>
        <taxon>Rotifera</taxon>
        <taxon>Eurotatoria</taxon>
        <taxon>Bdelloidea</taxon>
        <taxon>Philodinida</taxon>
        <taxon>Philodinidae</taxon>
        <taxon>Rotaria</taxon>
    </lineage>
</organism>
<dbReference type="Proteomes" id="UP000681720">
    <property type="component" value="Unassembled WGS sequence"/>
</dbReference>
<name>A0A8S3ERT8_9BILA</name>
<feature type="region of interest" description="Disordered" evidence="1">
    <location>
        <begin position="1"/>
        <end position="51"/>
    </location>
</feature>
<proteinExistence type="predicted"/>
<evidence type="ECO:0000313" key="2">
    <source>
        <dbReference type="EMBL" id="CAF5081578.1"/>
    </source>
</evidence>
<evidence type="ECO:0000256" key="1">
    <source>
        <dbReference type="SAM" id="MobiDB-lite"/>
    </source>
</evidence>
<comment type="caution">
    <text evidence="2">The sequence shown here is derived from an EMBL/GenBank/DDBJ whole genome shotgun (WGS) entry which is preliminary data.</text>
</comment>
<reference evidence="2" key="1">
    <citation type="submission" date="2021-02" db="EMBL/GenBank/DDBJ databases">
        <authorList>
            <person name="Nowell W R."/>
        </authorList>
    </citation>
    <scope>NUCLEOTIDE SEQUENCE</scope>
</reference>
<sequence>IFSIKPNTMPPKKATASKCESSPPKKVPTNAAKPPQNVNVTKPTQETAAASVIDKPEPPIVKHVKMKQVIPKEMEKLENLKKWPIIMDEVGNLKTFYRLNETVIDFTTPLTVQRVKVALQHVFFGLSFNPDGSINDHREYSIPNNVNRLVAIIMEENSIEKCVEELRKVCDQLHPELFDTVFVKADVKESGRDNLDRLFVMTRTPDEIRNADYYQFGAKCRTEVPFICVWITQQAEIPPSYDTLFGLRFKLNYD</sequence>
<feature type="compositionally biased region" description="Polar residues" evidence="1">
    <location>
        <begin position="36"/>
        <end position="48"/>
    </location>
</feature>
<dbReference type="AlphaFoldDB" id="A0A8S3ERT8"/>
<evidence type="ECO:0000313" key="3">
    <source>
        <dbReference type="Proteomes" id="UP000681720"/>
    </source>
</evidence>
<dbReference type="EMBL" id="CAJOBJ010244179">
    <property type="protein sequence ID" value="CAF5081578.1"/>
    <property type="molecule type" value="Genomic_DNA"/>
</dbReference>